<comment type="caution">
    <text evidence="4">The sequence shown here is derived from an EMBL/GenBank/DDBJ whole genome shotgun (WGS) entry which is preliminary data.</text>
</comment>
<evidence type="ECO:0000259" key="3">
    <source>
        <dbReference type="Pfam" id="PF01648"/>
    </source>
</evidence>
<evidence type="ECO:0000313" key="4">
    <source>
        <dbReference type="EMBL" id="MFD2113393.1"/>
    </source>
</evidence>
<gene>
    <name evidence="4" type="ORF">ACFSJC_16205</name>
</gene>
<proteinExistence type="inferred from homology"/>
<dbReference type="InterPro" id="IPR008278">
    <property type="entry name" value="4-PPantetheinyl_Trfase_dom"/>
</dbReference>
<dbReference type="Proteomes" id="UP001597337">
    <property type="component" value="Unassembled WGS sequence"/>
</dbReference>
<dbReference type="PANTHER" id="PTHR12215:SF10">
    <property type="entry name" value="L-AMINOADIPATE-SEMIALDEHYDE DEHYDROGENASE-PHOSPHOPANTETHEINYL TRANSFERASE"/>
    <property type="match status" value="1"/>
</dbReference>
<evidence type="ECO:0000256" key="1">
    <source>
        <dbReference type="ARBA" id="ARBA00010990"/>
    </source>
</evidence>
<dbReference type="EMBL" id="JBHUHX010000048">
    <property type="protein sequence ID" value="MFD2113393.1"/>
    <property type="molecule type" value="Genomic_DNA"/>
</dbReference>
<name>A0ABW4YCL8_9GAMM</name>
<dbReference type="InterPro" id="IPR037143">
    <property type="entry name" value="4-PPantetheinyl_Trfase_dom_sf"/>
</dbReference>
<sequence length="231" mass="25945">MTDMIRWQAPEERPTRSGDFIHLWRIRADDSGMALDDCIYLLGTRQRERADRMRHAAYRERYIRAQAGLRLVLSRYLDAAPDSIRFSHGPAGKPFVEAANPIAFNLTTTGDLALVAICAGNSPDSDIGVDCEWIRPRIDIHAVARRMFAPEVVEALAELPETERLERFYRSWTALEADAKCDGRGLFRPRAPGAKPPQVLHCVPESGYVAAIARTHLPALETWSTFDLTSV</sequence>
<reference evidence="5" key="1">
    <citation type="journal article" date="2019" name="Int. J. Syst. Evol. Microbiol.">
        <title>The Global Catalogue of Microorganisms (GCM) 10K type strain sequencing project: providing services to taxonomists for standard genome sequencing and annotation.</title>
        <authorList>
            <consortium name="The Broad Institute Genomics Platform"/>
            <consortium name="The Broad Institute Genome Sequencing Center for Infectious Disease"/>
            <person name="Wu L."/>
            <person name="Ma J."/>
        </authorList>
    </citation>
    <scope>NUCLEOTIDE SEQUENCE [LARGE SCALE GENOMIC DNA]</scope>
    <source>
        <strain evidence="5">KACC 12597</strain>
    </source>
</reference>
<keyword evidence="5" id="KW-1185">Reference proteome</keyword>
<dbReference type="PANTHER" id="PTHR12215">
    <property type="entry name" value="PHOSPHOPANTETHEINE TRANSFERASE"/>
    <property type="match status" value="1"/>
</dbReference>
<dbReference type="GO" id="GO:0016740">
    <property type="term" value="F:transferase activity"/>
    <property type="evidence" value="ECO:0007669"/>
    <property type="project" value="UniProtKB-KW"/>
</dbReference>
<feature type="domain" description="4'-phosphopantetheinyl transferase" evidence="3">
    <location>
        <begin position="127"/>
        <end position="188"/>
    </location>
</feature>
<evidence type="ECO:0000256" key="2">
    <source>
        <dbReference type="ARBA" id="ARBA00022679"/>
    </source>
</evidence>
<evidence type="ECO:0000313" key="5">
    <source>
        <dbReference type="Proteomes" id="UP001597337"/>
    </source>
</evidence>
<accession>A0ABW4YCL8</accession>
<comment type="similarity">
    <text evidence="1">Belongs to the P-Pant transferase superfamily. Gsp/Sfp/HetI/AcpT family.</text>
</comment>
<organism evidence="4 5">
    <name type="scientific">Thiorhodococcus fuscus</name>
    <dbReference type="NCBI Taxonomy" id="527200"/>
    <lineage>
        <taxon>Bacteria</taxon>
        <taxon>Pseudomonadati</taxon>
        <taxon>Pseudomonadota</taxon>
        <taxon>Gammaproteobacteria</taxon>
        <taxon>Chromatiales</taxon>
        <taxon>Chromatiaceae</taxon>
        <taxon>Thiorhodococcus</taxon>
    </lineage>
</organism>
<protein>
    <submittedName>
        <fullName evidence="4">4'-phosphopantetheinyl transferase family protein</fullName>
    </submittedName>
</protein>
<dbReference type="InterPro" id="IPR050559">
    <property type="entry name" value="P-Pant_transferase_sf"/>
</dbReference>
<dbReference type="Gene3D" id="3.90.470.20">
    <property type="entry name" value="4'-phosphopantetheinyl transferase domain"/>
    <property type="match status" value="1"/>
</dbReference>
<dbReference type="SUPFAM" id="SSF56214">
    <property type="entry name" value="4'-phosphopantetheinyl transferase"/>
    <property type="match status" value="2"/>
</dbReference>
<dbReference type="Pfam" id="PF01648">
    <property type="entry name" value="ACPS"/>
    <property type="match status" value="1"/>
</dbReference>
<keyword evidence="2 4" id="KW-0808">Transferase</keyword>
<dbReference type="RefSeq" id="WP_386028202.1">
    <property type="nucleotide sequence ID" value="NZ_JBHUHX010000048.1"/>
</dbReference>